<feature type="transmembrane region" description="Helical" evidence="4">
    <location>
        <begin position="21"/>
        <end position="45"/>
    </location>
</feature>
<dbReference type="PANTHER" id="PTHR32303:SF4">
    <property type="entry name" value="QUINOPROTEIN GLUCOSE DEHYDROGENASE"/>
    <property type="match status" value="1"/>
</dbReference>
<dbReference type="SMART" id="SM00564">
    <property type="entry name" value="PQQ"/>
    <property type="match status" value="6"/>
</dbReference>
<dbReference type="GO" id="GO:0016020">
    <property type="term" value="C:membrane"/>
    <property type="evidence" value="ECO:0007669"/>
    <property type="project" value="InterPro"/>
</dbReference>
<dbReference type="InterPro" id="IPR018391">
    <property type="entry name" value="PQQ_b-propeller_rpt"/>
</dbReference>
<keyword evidence="3" id="KW-0560">Oxidoreductase</keyword>
<dbReference type="GO" id="GO:0048038">
    <property type="term" value="F:quinone binding"/>
    <property type="evidence" value="ECO:0007669"/>
    <property type="project" value="InterPro"/>
</dbReference>
<dbReference type="Gene3D" id="2.140.10.10">
    <property type="entry name" value="Quinoprotein alcohol dehydrogenase-like superfamily"/>
    <property type="match status" value="1"/>
</dbReference>
<protein>
    <submittedName>
        <fullName evidence="6">Quinoprotein glucose dehydrogenase</fullName>
    </submittedName>
</protein>
<dbReference type="OrthoDB" id="9794322at2"/>
<evidence type="ECO:0000256" key="3">
    <source>
        <dbReference type="ARBA" id="ARBA00023002"/>
    </source>
</evidence>
<proteinExistence type="inferred from homology"/>
<dbReference type="STRING" id="245187.SAMN04488003_1449"/>
<dbReference type="RefSeq" id="WP_089905830.1">
    <property type="nucleotide sequence ID" value="NZ_FOCI01000044.1"/>
</dbReference>
<feature type="domain" description="Pyrrolo-quinoline quinone repeat" evidence="5">
    <location>
        <begin position="187"/>
        <end position="803"/>
    </location>
</feature>
<dbReference type="EMBL" id="FOCI01000044">
    <property type="protein sequence ID" value="SEN84811.1"/>
    <property type="molecule type" value="Genomic_DNA"/>
</dbReference>
<evidence type="ECO:0000313" key="6">
    <source>
        <dbReference type="EMBL" id="SEN84811.1"/>
    </source>
</evidence>
<gene>
    <name evidence="6" type="ORF">SAMN04488003_1449</name>
</gene>
<dbReference type="InterPro" id="IPR017511">
    <property type="entry name" value="PQQ_mDH"/>
</dbReference>
<feature type="transmembrane region" description="Helical" evidence="4">
    <location>
        <begin position="107"/>
        <end position="126"/>
    </location>
</feature>
<keyword evidence="7" id="KW-1185">Reference proteome</keyword>
<sequence length="828" mass="86658">MANTKDRTSRMTRRIAPWARAVLAILGLIIGGVGLAAGWLGYQIVAEGGTWYYLLAGLGLALAGLALLAGQHIAGVRLQGVVLLGTLVWSIWEIAGKGFLPAWGADLAGRTGLLAALFVASAIVRLMGMPRSPEAPNALRYALGGVAAAAVAAVALLAVLWERPDRAGAVQSAATDGAGIGHGAGDWPAFGGSPLAHRFTPAAAITPANVGALEEVWSYRTGDLSPSERVFFSAQNTPILAGGRLFVCSPSNRVFALDPATGTELWSYDPQMLAADMESLFSVACRSVGYYNGATAVTDALPDTGAASDVGGVCAARVYVTTVASDLTALDAATGAPCPDFGTAGTVDLAVGMDLQELGFASSTSGVAVIGDALIVGQQVSDNQRRDAPSGVVRAYDAVTGELRWAWDALRQGVAQEPLAAGEVYPRGTPNVWNIISGDPEANVVYLGTGNSANDHFGGDRTAEEDTFTAAVVAVDAATGDTIWSYATVIHDVWDYDIGAQPIIGNLAVDGAAERRVVIQGTKTGSLFVLDAATGKPVTPVEMKPAPQDGLPGERLNPTQPQSVFYPNLAGMPGPDPEVLDPSHTFGLTPIDAAMCRLQFERMRYDGMYTPPIEGQMLLFPGTIGGMNWGGLGFDEDRGILVTNHSRLPNIVDMIPREEVSDMPVGLGGARPDQTIAPHFFSDWGVDRPIWLSPLEVPCIAPPWGILAATDMRTGDLLWSQPLGTGFDSGPLGLPTFLKVPLGTANIGGPLVTATGLTFIAAAQDNWLRAFETQTGRLLWEGRLPAGGQASPMSYEIDGRQYVVITATGHERLTTTTGDYVVAFSLPL</sequence>
<name>A0A1H8JW49_9RHOB</name>
<accession>A0A1H8JW49</accession>
<evidence type="ECO:0000259" key="5">
    <source>
        <dbReference type="Pfam" id="PF01011"/>
    </source>
</evidence>
<dbReference type="Proteomes" id="UP000199585">
    <property type="component" value="Unassembled WGS sequence"/>
</dbReference>
<feature type="transmembrane region" description="Helical" evidence="4">
    <location>
        <begin position="138"/>
        <end position="161"/>
    </location>
</feature>
<feature type="transmembrane region" description="Helical" evidence="4">
    <location>
        <begin position="76"/>
        <end position="95"/>
    </location>
</feature>
<evidence type="ECO:0000256" key="1">
    <source>
        <dbReference type="ARBA" id="ARBA00001931"/>
    </source>
</evidence>
<dbReference type="Pfam" id="PF01011">
    <property type="entry name" value="PQQ"/>
    <property type="match status" value="1"/>
</dbReference>
<evidence type="ECO:0000256" key="4">
    <source>
        <dbReference type="SAM" id="Phobius"/>
    </source>
</evidence>
<organism evidence="6 7">
    <name type="scientific">Loktanella fryxellensis</name>
    <dbReference type="NCBI Taxonomy" id="245187"/>
    <lineage>
        <taxon>Bacteria</taxon>
        <taxon>Pseudomonadati</taxon>
        <taxon>Pseudomonadota</taxon>
        <taxon>Alphaproteobacteria</taxon>
        <taxon>Rhodobacterales</taxon>
        <taxon>Roseobacteraceae</taxon>
        <taxon>Loktanella</taxon>
    </lineage>
</organism>
<dbReference type="AlphaFoldDB" id="A0A1H8JW49"/>
<reference evidence="6 7" key="1">
    <citation type="submission" date="2016-10" db="EMBL/GenBank/DDBJ databases">
        <authorList>
            <person name="de Groot N.N."/>
        </authorList>
    </citation>
    <scope>NUCLEOTIDE SEQUENCE [LARGE SCALE GENOMIC DNA]</scope>
    <source>
        <strain evidence="6 7">DSM 16213</strain>
    </source>
</reference>
<dbReference type="PANTHER" id="PTHR32303">
    <property type="entry name" value="QUINOPROTEIN ALCOHOL DEHYDROGENASE (CYTOCHROME C)"/>
    <property type="match status" value="1"/>
</dbReference>
<keyword evidence="4" id="KW-0472">Membrane</keyword>
<keyword evidence="4" id="KW-1133">Transmembrane helix</keyword>
<dbReference type="SUPFAM" id="SSF50998">
    <property type="entry name" value="Quinoprotein alcohol dehydrogenase-like"/>
    <property type="match status" value="1"/>
</dbReference>
<dbReference type="CDD" id="cd10280">
    <property type="entry name" value="PQQ_mGDH"/>
    <property type="match status" value="1"/>
</dbReference>
<dbReference type="InterPro" id="IPR002372">
    <property type="entry name" value="PQQ_rpt_dom"/>
</dbReference>
<comment type="cofactor">
    <cofactor evidence="1">
        <name>pyrroloquinoline quinone</name>
        <dbReference type="ChEBI" id="CHEBI:58442"/>
    </cofactor>
</comment>
<comment type="similarity">
    <text evidence="2">Belongs to the bacterial PQQ dehydrogenase family.</text>
</comment>
<feature type="transmembrane region" description="Helical" evidence="4">
    <location>
        <begin position="51"/>
        <end position="69"/>
    </location>
</feature>
<evidence type="ECO:0000313" key="7">
    <source>
        <dbReference type="Proteomes" id="UP000199585"/>
    </source>
</evidence>
<dbReference type="InterPro" id="IPR011047">
    <property type="entry name" value="Quinoprotein_ADH-like_sf"/>
</dbReference>
<evidence type="ECO:0000256" key="2">
    <source>
        <dbReference type="ARBA" id="ARBA00008156"/>
    </source>
</evidence>
<dbReference type="GO" id="GO:0008876">
    <property type="term" value="F:quinoprotein glucose dehydrogenase activity"/>
    <property type="evidence" value="ECO:0007669"/>
    <property type="project" value="TreeGrafter"/>
</dbReference>
<keyword evidence="4" id="KW-0812">Transmembrane</keyword>